<protein>
    <recommendedName>
        <fullName evidence="5">Aminopeptidase</fullName>
    </recommendedName>
</protein>
<dbReference type="PATRIC" id="fig|1423763.3.peg.390"/>
<feature type="active site" evidence="6">
    <location>
        <position position="366"/>
    </location>
</feature>
<proteinExistence type="inferred from homology"/>
<dbReference type="PROSITE" id="PS00639">
    <property type="entry name" value="THIOL_PROTEASE_HIS"/>
    <property type="match status" value="1"/>
</dbReference>
<keyword evidence="3 5" id="KW-0378">Hydrolase</keyword>
<gene>
    <name evidence="7" type="ORF">FC46_GL000386</name>
</gene>
<evidence type="ECO:0000256" key="4">
    <source>
        <dbReference type="ARBA" id="ARBA00022807"/>
    </source>
</evidence>
<dbReference type="InterPro" id="IPR025660">
    <property type="entry name" value="Pept_his_AS"/>
</dbReference>
<dbReference type="Pfam" id="PF03051">
    <property type="entry name" value="Peptidase_C1_2"/>
    <property type="match status" value="1"/>
</dbReference>
<sequence>MKNPGTELTSDLINQFSEKLHRDEKSKIIGRTIAKNGFLASSEDPQASSRNNMTFSIEVPTGKVSNQKHSGRCWSFAMLNVLRHEFASKYKLKDFELSQNYLFFWDRMGRANLFLQRAIATADKDINDRTVQAYLSYVNDDGGEWDNAAAVVQKYGVVPHFVMPDTHNTENTSEFDEINTNLQRKFALELRKMVQEGKSDEEIETRRQEMLSEVYRLCVFAFGEPSKTFDFEYRDDDNEYHQLLGLTPTEFLDNYFDTNLENFVELVDYPDHEYNHVYWNEMQDNIAGGFQTEYVNVDFKYLQQAAIDQLKDGHVVWFGCDVDNDADPRKAGWLDDQLYDQIGLTGIDYKMNKQDRLITRTGSASHCMAITGVNLVNGKPNRWKVENSWGDKIGTNGYLSMSQSWFEKNCYQVVTNKKYLPKEVQKVLATKPIKVDPWDTLY</sequence>
<dbReference type="CDD" id="cd00585">
    <property type="entry name" value="Peptidase_C1B"/>
    <property type="match status" value="1"/>
</dbReference>
<feature type="active site" evidence="6">
    <location>
        <position position="73"/>
    </location>
</feature>
<dbReference type="GO" id="GO:0070005">
    <property type="term" value="F:cysteine-type aminopeptidase activity"/>
    <property type="evidence" value="ECO:0007669"/>
    <property type="project" value="InterPro"/>
</dbReference>
<dbReference type="InterPro" id="IPR004134">
    <property type="entry name" value="Peptidase_C1B"/>
</dbReference>
<dbReference type="Proteomes" id="UP000051036">
    <property type="component" value="Unassembled WGS sequence"/>
</dbReference>
<reference evidence="7 8" key="1">
    <citation type="journal article" date="2015" name="Genome Announc.">
        <title>Expanding the biotechnology potential of lactobacilli through comparative genomics of 213 strains and associated genera.</title>
        <authorList>
            <person name="Sun Z."/>
            <person name="Harris H.M."/>
            <person name="McCann A."/>
            <person name="Guo C."/>
            <person name="Argimon S."/>
            <person name="Zhang W."/>
            <person name="Yang X."/>
            <person name="Jeffery I.B."/>
            <person name="Cooney J.C."/>
            <person name="Kagawa T.F."/>
            <person name="Liu W."/>
            <person name="Song Y."/>
            <person name="Salvetti E."/>
            <person name="Wrobel A."/>
            <person name="Rasinkangas P."/>
            <person name="Parkhill J."/>
            <person name="Rea M.C."/>
            <person name="O'Sullivan O."/>
            <person name="Ritari J."/>
            <person name="Douillard F.P."/>
            <person name="Paul Ross R."/>
            <person name="Yang R."/>
            <person name="Briner A.E."/>
            <person name="Felis G.E."/>
            <person name="de Vos W.M."/>
            <person name="Barrangou R."/>
            <person name="Klaenhammer T.R."/>
            <person name="Caufield P.W."/>
            <person name="Cui Y."/>
            <person name="Zhang H."/>
            <person name="O'Toole P.W."/>
        </authorList>
    </citation>
    <scope>NUCLEOTIDE SEQUENCE [LARGE SCALE GENOMIC DNA]</scope>
    <source>
        <strain evidence="7 8">DSM 16043</strain>
    </source>
</reference>
<dbReference type="OrthoDB" id="1111399at2"/>
<comment type="subcellular location">
    <subcellularLocation>
        <location evidence="1">Cytoplasm</location>
    </subcellularLocation>
</comment>
<dbReference type="GO" id="GO:0005737">
    <property type="term" value="C:cytoplasm"/>
    <property type="evidence" value="ECO:0007669"/>
    <property type="project" value="UniProtKB-SubCell"/>
</dbReference>
<keyword evidence="5 7" id="KW-0031">Aminopeptidase</keyword>
<keyword evidence="2 5" id="KW-0645">Protease</keyword>
<dbReference type="PANTHER" id="PTHR10363">
    <property type="entry name" value="BLEOMYCIN HYDROLASE"/>
    <property type="match status" value="1"/>
</dbReference>
<dbReference type="PIRSF" id="PIRSF005700">
    <property type="entry name" value="PepC"/>
    <property type="match status" value="1"/>
</dbReference>
<dbReference type="InterPro" id="IPR038765">
    <property type="entry name" value="Papain-like_cys_pep_sf"/>
</dbReference>
<evidence type="ECO:0000256" key="5">
    <source>
        <dbReference type="PIRNR" id="PIRNR005700"/>
    </source>
</evidence>
<accession>A0A0R1UA15</accession>
<dbReference type="EMBL" id="AZFM01000014">
    <property type="protein sequence ID" value="KRL90198.1"/>
    <property type="molecule type" value="Genomic_DNA"/>
</dbReference>
<evidence type="ECO:0000256" key="3">
    <source>
        <dbReference type="ARBA" id="ARBA00022801"/>
    </source>
</evidence>
<dbReference type="Gene3D" id="3.90.70.10">
    <property type="entry name" value="Cysteine proteinases"/>
    <property type="match status" value="1"/>
</dbReference>
<comment type="similarity">
    <text evidence="5">Belongs to the peptidase C1 family.</text>
</comment>
<evidence type="ECO:0000313" key="7">
    <source>
        <dbReference type="EMBL" id="KRL90198.1"/>
    </source>
</evidence>
<comment type="caution">
    <text evidence="7">The sequence shown here is derived from an EMBL/GenBank/DDBJ whole genome shotgun (WGS) entry which is preliminary data.</text>
</comment>
<keyword evidence="4 5" id="KW-0788">Thiol protease</keyword>
<dbReference type="SUPFAM" id="SSF54001">
    <property type="entry name" value="Cysteine proteinases"/>
    <property type="match status" value="1"/>
</dbReference>
<evidence type="ECO:0000256" key="2">
    <source>
        <dbReference type="ARBA" id="ARBA00022670"/>
    </source>
</evidence>
<dbReference type="GO" id="GO:0009636">
    <property type="term" value="P:response to toxic substance"/>
    <property type="evidence" value="ECO:0007669"/>
    <property type="project" value="TreeGrafter"/>
</dbReference>
<organism evidence="7 8">
    <name type="scientific">Lactobacillus kalixensis DSM 16043</name>
    <dbReference type="NCBI Taxonomy" id="1423763"/>
    <lineage>
        <taxon>Bacteria</taxon>
        <taxon>Bacillati</taxon>
        <taxon>Bacillota</taxon>
        <taxon>Bacilli</taxon>
        <taxon>Lactobacillales</taxon>
        <taxon>Lactobacillaceae</taxon>
        <taxon>Lactobacillus</taxon>
    </lineage>
</organism>
<evidence type="ECO:0000313" key="8">
    <source>
        <dbReference type="Proteomes" id="UP000051036"/>
    </source>
</evidence>
<name>A0A0R1UA15_9LACO</name>
<evidence type="ECO:0000256" key="1">
    <source>
        <dbReference type="ARBA" id="ARBA00004496"/>
    </source>
</evidence>
<keyword evidence="8" id="KW-1185">Reference proteome</keyword>
<dbReference type="PANTHER" id="PTHR10363:SF2">
    <property type="entry name" value="BLEOMYCIN HYDROLASE"/>
    <property type="match status" value="1"/>
</dbReference>
<dbReference type="GO" id="GO:0006508">
    <property type="term" value="P:proteolysis"/>
    <property type="evidence" value="ECO:0007669"/>
    <property type="project" value="UniProtKB-KW"/>
</dbReference>
<evidence type="ECO:0000256" key="6">
    <source>
        <dbReference type="PIRSR" id="PIRSR005700-1"/>
    </source>
</evidence>
<feature type="active site" evidence="6">
    <location>
        <position position="387"/>
    </location>
</feature>
<dbReference type="AlphaFoldDB" id="A0A0R1UA15"/>
<dbReference type="RefSeq" id="WP_057798622.1">
    <property type="nucleotide sequence ID" value="NZ_AZFM01000014.1"/>
</dbReference>
<dbReference type="GO" id="GO:0043418">
    <property type="term" value="P:homocysteine catabolic process"/>
    <property type="evidence" value="ECO:0007669"/>
    <property type="project" value="TreeGrafter"/>
</dbReference>